<evidence type="ECO:0000313" key="3">
    <source>
        <dbReference type="Proteomes" id="UP000184128"/>
    </source>
</evidence>
<keyword evidence="1" id="KW-0472">Membrane</keyword>
<keyword evidence="1" id="KW-1133">Transmembrane helix</keyword>
<dbReference type="OrthoDB" id="9864900at2"/>
<reference evidence="2 3" key="1">
    <citation type="submission" date="2016-11" db="EMBL/GenBank/DDBJ databases">
        <authorList>
            <person name="Jaros S."/>
            <person name="Januszkiewicz K."/>
            <person name="Wedrychowicz H."/>
        </authorList>
    </citation>
    <scope>NUCLEOTIDE SEQUENCE [LARGE SCALE GENOMIC DNA]</scope>
    <source>
        <strain evidence="2 3">DSM 15692</strain>
    </source>
</reference>
<evidence type="ECO:0000256" key="1">
    <source>
        <dbReference type="SAM" id="Phobius"/>
    </source>
</evidence>
<feature type="transmembrane region" description="Helical" evidence="1">
    <location>
        <begin position="93"/>
        <end position="113"/>
    </location>
</feature>
<dbReference type="RefSeq" id="WP_073296231.1">
    <property type="nucleotide sequence ID" value="NZ_FQUF01000007.1"/>
</dbReference>
<proteinExistence type="predicted"/>
<organism evidence="2 3">
    <name type="scientific">Atopostipes suicloacalis DSM 15692</name>
    <dbReference type="NCBI Taxonomy" id="1121025"/>
    <lineage>
        <taxon>Bacteria</taxon>
        <taxon>Bacillati</taxon>
        <taxon>Bacillota</taxon>
        <taxon>Bacilli</taxon>
        <taxon>Lactobacillales</taxon>
        <taxon>Carnobacteriaceae</taxon>
        <taxon>Atopostipes</taxon>
    </lineage>
</organism>
<dbReference type="EMBL" id="FQUF01000007">
    <property type="protein sequence ID" value="SHE53008.1"/>
    <property type="molecule type" value="Genomic_DNA"/>
</dbReference>
<protein>
    <submittedName>
        <fullName evidence="2">Uncharacterized protein</fullName>
    </submittedName>
</protein>
<keyword evidence="3" id="KW-1185">Reference proteome</keyword>
<dbReference type="Proteomes" id="UP000184128">
    <property type="component" value="Unassembled WGS sequence"/>
</dbReference>
<dbReference type="STRING" id="1121025.SAMN02745249_00624"/>
<keyword evidence="1" id="KW-0812">Transmembrane</keyword>
<sequence length="157" mass="18097">MAFERKEVEKEEPKSVLWSILKWYWLLIPTFYFLFFIPNASQQGELAPGVALNLMLQMVNYGLAGIMTVTHPVEKSKTGLADNFLKLAAVQQFLAQNIFGLILTVIVWYQLPYKVDAEKVEPEELEKWHFQPKTIYIITGVLLAVTLLVVFGQFRMN</sequence>
<gene>
    <name evidence="2" type="ORF">SAMN02745249_00624</name>
</gene>
<dbReference type="AlphaFoldDB" id="A0A1M4U8P9"/>
<accession>A0A1M4U8P9</accession>
<feature type="transmembrane region" description="Helical" evidence="1">
    <location>
        <begin position="134"/>
        <end position="154"/>
    </location>
</feature>
<name>A0A1M4U8P9_9LACT</name>
<feature type="transmembrane region" description="Helical" evidence="1">
    <location>
        <begin position="20"/>
        <end position="38"/>
    </location>
</feature>
<feature type="transmembrane region" description="Helical" evidence="1">
    <location>
        <begin position="50"/>
        <end position="73"/>
    </location>
</feature>
<evidence type="ECO:0000313" key="2">
    <source>
        <dbReference type="EMBL" id="SHE53008.1"/>
    </source>
</evidence>